<dbReference type="RefSeq" id="WP_132526760.1">
    <property type="nucleotide sequence ID" value="NZ_SMFV01000004.1"/>
</dbReference>
<evidence type="ECO:0000313" key="1">
    <source>
        <dbReference type="EMBL" id="TCK03864.1"/>
    </source>
</evidence>
<gene>
    <name evidence="1" type="ORF">CLV27_1177</name>
</gene>
<dbReference type="EMBL" id="SMFV01000004">
    <property type="protein sequence ID" value="TCK03864.1"/>
    <property type="molecule type" value="Genomic_DNA"/>
</dbReference>
<protein>
    <recommendedName>
        <fullName evidence="3">Cytosolic protein</fullName>
    </recommendedName>
</protein>
<name>A0A4R1G7W3_9BACT</name>
<dbReference type="AlphaFoldDB" id="A0A4R1G7W3"/>
<proteinExistence type="predicted"/>
<evidence type="ECO:0008006" key="3">
    <source>
        <dbReference type="Google" id="ProtNLM"/>
    </source>
</evidence>
<dbReference type="Proteomes" id="UP000295777">
    <property type="component" value="Unassembled WGS sequence"/>
</dbReference>
<reference evidence="1 2" key="1">
    <citation type="submission" date="2019-03" db="EMBL/GenBank/DDBJ databases">
        <title>Genomic Encyclopedia of Archaeal and Bacterial Type Strains, Phase II (KMG-II): from individual species to whole genera.</title>
        <authorList>
            <person name="Goeker M."/>
        </authorList>
    </citation>
    <scope>NUCLEOTIDE SEQUENCE [LARGE SCALE GENOMIC DNA]</scope>
    <source>
        <strain evidence="1 2">DSM 24425</strain>
    </source>
</reference>
<evidence type="ECO:0000313" key="2">
    <source>
        <dbReference type="Proteomes" id="UP000295777"/>
    </source>
</evidence>
<comment type="caution">
    <text evidence="1">The sequence shown here is derived from an EMBL/GenBank/DDBJ whole genome shotgun (WGS) entry which is preliminary data.</text>
</comment>
<accession>A0A4R1G7W3</accession>
<keyword evidence="2" id="KW-1185">Reference proteome</keyword>
<sequence>MECRRAENLKDCGCTYTACSRRGICCLCIRNHRNKGEVPACFFPPEAERTYNRSIEFFIKVWAEKLGYKLVKEA</sequence>
<organism evidence="1 2">
    <name type="scientific">Phorcysia thermohydrogeniphila</name>
    <dbReference type="NCBI Taxonomy" id="936138"/>
    <lineage>
        <taxon>Bacteria</taxon>
        <taxon>Pseudomonadati</taxon>
        <taxon>Aquificota</taxon>
        <taxon>Aquificia</taxon>
        <taxon>Desulfurobacteriales</taxon>
        <taxon>Desulfurobacteriaceae</taxon>
        <taxon>Phorcysia</taxon>
    </lineage>
</organism>
<dbReference type="Pfam" id="PF20095">
    <property type="entry name" value="DUF6485"/>
    <property type="match status" value="1"/>
</dbReference>
<dbReference type="OrthoDB" id="9800443at2"/>